<organism evidence="1">
    <name type="scientific">marine metagenome</name>
    <dbReference type="NCBI Taxonomy" id="408172"/>
    <lineage>
        <taxon>unclassified sequences</taxon>
        <taxon>metagenomes</taxon>
        <taxon>ecological metagenomes</taxon>
    </lineage>
</organism>
<protein>
    <submittedName>
        <fullName evidence="1">Uncharacterized protein</fullName>
    </submittedName>
</protein>
<feature type="non-terminal residue" evidence="1">
    <location>
        <position position="54"/>
    </location>
</feature>
<accession>A0A383C8L4</accession>
<sequence>VKHLLLILTLFAVPLTSVAVNAGEKEDREAIRALFHQEQDGWRQGNEEMVRATT</sequence>
<gene>
    <name evidence="1" type="ORF">METZ01_LOCUS481365</name>
</gene>
<reference evidence="1" key="1">
    <citation type="submission" date="2018-05" db="EMBL/GenBank/DDBJ databases">
        <authorList>
            <person name="Lanie J.A."/>
            <person name="Ng W.-L."/>
            <person name="Kazmierczak K.M."/>
            <person name="Andrzejewski T.M."/>
            <person name="Davidsen T.M."/>
            <person name="Wayne K.J."/>
            <person name="Tettelin H."/>
            <person name="Glass J.I."/>
            <person name="Rusch D."/>
            <person name="Podicherti R."/>
            <person name="Tsui H.-C.T."/>
            <person name="Winkler M.E."/>
        </authorList>
    </citation>
    <scope>NUCLEOTIDE SEQUENCE</scope>
</reference>
<evidence type="ECO:0000313" key="1">
    <source>
        <dbReference type="EMBL" id="SVE28511.1"/>
    </source>
</evidence>
<dbReference type="EMBL" id="UINC01206743">
    <property type="protein sequence ID" value="SVE28511.1"/>
    <property type="molecule type" value="Genomic_DNA"/>
</dbReference>
<proteinExistence type="predicted"/>
<feature type="non-terminal residue" evidence="1">
    <location>
        <position position="1"/>
    </location>
</feature>
<name>A0A383C8L4_9ZZZZ</name>
<dbReference type="AlphaFoldDB" id="A0A383C8L4"/>